<proteinExistence type="predicted"/>
<protein>
    <submittedName>
        <fullName evidence="1">Uncharacterized protein</fullName>
    </submittedName>
</protein>
<comment type="caution">
    <text evidence="1">The sequence shown here is derived from an EMBL/GenBank/DDBJ whole genome shotgun (WGS) entry which is preliminary data.</text>
</comment>
<organism evidence="1">
    <name type="scientific">marine sediment metagenome</name>
    <dbReference type="NCBI Taxonomy" id="412755"/>
    <lineage>
        <taxon>unclassified sequences</taxon>
        <taxon>metagenomes</taxon>
        <taxon>ecological metagenomes</taxon>
    </lineage>
</organism>
<accession>X1T193</accession>
<evidence type="ECO:0000313" key="1">
    <source>
        <dbReference type="EMBL" id="GAI81390.1"/>
    </source>
</evidence>
<sequence>SALSEAHLRKAPEAELSELQATLEIAQAQYRQLKLDYGL</sequence>
<name>X1T193_9ZZZZ</name>
<feature type="non-terminal residue" evidence="1">
    <location>
        <position position="1"/>
    </location>
</feature>
<dbReference type="AlphaFoldDB" id="X1T193"/>
<gene>
    <name evidence="1" type="ORF">S12H4_12091</name>
</gene>
<reference evidence="1" key="1">
    <citation type="journal article" date="2014" name="Front. Microbiol.">
        <title>High frequency of phylogenetically diverse reductive dehalogenase-homologous genes in deep subseafloor sedimentary metagenomes.</title>
        <authorList>
            <person name="Kawai M."/>
            <person name="Futagami T."/>
            <person name="Toyoda A."/>
            <person name="Takaki Y."/>
            <person name="Nishi S."/>
            <person name="Hori S."/>
            <person name="Arai W."/>
            <person name="Tsubouchi T."/>
            <person name="Morono Y."/>
            <person name="Uchiyama I."/>
            <person name="Ito T."/>
            <person name="Fujiyama A."/>
            <person name="Inagaki F."/>
            <person name="Takami H."/>
        </authorList>
    </citation>
    <scope>NUCLEOTIDE SEQUENCE</scope>
    <source>
        <strain evidence="1">Expedition CK06-06</strain>
    </source>
</reference>
<dbReference type="EMBL" id="BARW01005617">
    <property type="protein sequence ID" value="GAI81390.1"/>
    <property type="molecule type" value="Genomic_DNA"/>
</dbReference>